<feature type="region of interest" description="Disordered" evidence="1">
    <location>
        <begin position="68"/>
        <end position="119"/>
    </location>
</feature>
<protein>
    <submittedName>
        <fullName evidence="2">Uncharacterized protein</fullName>
    </submittedName>
</protein>
<reference evidence="2 3" key="1">
    <citation type="submission" date="2019-03" db="EMBL/GenBank/DDBJ databases">
        <title>First draft genome of Liparis tanakae, snailfish: a comprehensive survey of snailfish specific genes.</title>
        <authorList>
            <person name="Kim W."/>
            <person name="Song I."/>
            <person name="Jeong J.-H."/>
            <person name="Kim D."/>
            <person name="Kim S."/>
            <person name="Ryu S."/>
            <person name="Song J.Y."/>
            <person name="Lee S.K."/>
        </authorList>
    </citation>
    <scope>NUCLEOTIDE SEQUENCE [LARGE SCALE GENOMIC DNA]</scope>
    <source>
        <tissue evidence="2">Muscle</tissue>
    </source>
</reference>
<evidence type="ECO:0000313" key="3">
    <source>
        <dbReference type="Proteomes" id="UP000314294"/>
    </source>
</evidence>
<gene>
    <name evidence="2" type="ORF">EYF80_010202</name>
</gene>
<keyword evidence="3" id="KW-1185">Reference proteome</keyword>
<dbReference type="EMBL" id="SRLO01000063">
    <property type="protein sequence ID" value="TNN79620.1"/>
    <property type="molecule type" value="Genomic_DNA"/>
</dbReference>
<dbReference type="AlphaFoldDB" id="A0A4Z2INI0"/>
<evidence type="ECO:0000313" key="2">
    <source>
        <dbReference type="EMBL" id="TNN79620.1"/>
    </source>
</evidence>
<accession>A0A4Z2INI0</accession>
<feature type="compositionally biased region" description="Polar residues" evidence="1">
    <location>
        <begin position="87"/>
        <end position="98"/>
    </location>
</feature>
<evidence type="ECO:0000256" key="1">
    <source>
        <dbReference type="SAM" id="MobiDB-lite"/>
    </source>
</evidence>
<organism evidence="2 3">
    <name type="scientific">Liparis tanakae</name>
    <name type="common">Tanaka's snailfish</name>
    <dbReference type="NCBI Taxonomy" id="230148"/>
    <lineage>
        <taxon>Eukaryota</taxon>
        <taxon>Metazoa</taxon>
        <taxon>Chordata</taxon>
        <taxon>Craniata</taxon>
        <taxon>Vertebrata</taxon>
        <taxon>Euteleostomi</taxon>
        <taxon>Actinopterygii</taxon>
        <taxon>Neopterygii</taxon>
        <taxon>Teleostei</taxon>
        <taxon>Neoteleostei</taxon>
        <taxon>Acanthomorphata</taxon>
        <taxon>Eupercaria</taxon>
        <taxon>Perciformes</taxon>
        <taxon>Cottioidei</taxon>
        <taxon>Cottales</taxon>
        <taxon>Liparidae</taxon>
        <taxon>Liparis</taxon>
    </lineage>
</organism>
<comment type="caution">
    <text evidence="2">The sequence shown here is derived from an EMBL/GenBank/DDBJ whole genome shotgun (WGS) entry which is preliminary data.</text>
</comment>
<name>A0A4Z2INI0_9TELE</name>
<proteinExistence type="predicted"/>
<sequence>MSTSGQDLAGGQFMIEGVEHFQNELQDVRQLLLHQRQTNPLRLQHLQLHLKQLSLLCLLLQLLHQRSHGARPRPQSDAGRKRRQDAVQRQQFHVNASSGPVAEGAVSRPPPTGRRDGRSVVVSTWSMSISAWLSFSSSCLCNLATLSRSSTTALQLSSLLELP</sequence>
<dbReference type="Proteomes" id="UP000314294">
    <property type="component" value="Unassembled WGS sequence"/>
</dbReference>